<protein>
    <submittedName>
        <fullName evidence="2">Uncharacterized protein</fullName>
    </submittedName>
</protein>
<evidence type="ECO:0000313" key="3">
    <source>
        <dbReference type="Proteomes" id="UP000252519"/>
    </source>
</evidence>
<gene>
    <name evidence="2" type="ORF">ANCCAN_06842</name>
</gene>
<proteinExistence type="predicted"/>
<evidence type="ECO:0000313" key="2">
    <source>
        <dbReference type="EMBL" id="RCN47118.1"/>
    </source>
</evidence>
<feature type="non-terminal residue" evidence="2">
    <location>
        <position position="399"/>
    </location>
</feature>
<feature type="compositionally biased region" description="Polar residues" evidence="1">
    <location>
        <begin position="344"/>
        <end position="364"/>
    </location>
</feature>
<feature type="compositionally biased region" description="Basic and acidic residues" evidence="1">
    <location>
        <begin position="93"/>
        <end position="104"/>
    </location>
</feature>
<feature type="compositionally biased region" description="Polar residues" evidence="1">
    <location>
        <begin position="252"/>
        <end position="261"/>
    </location>
</feature>
<feature type="region of interest" description="Disordered" evidence="1">
    <location>
        <begin position="324"/>
        <end position="399"/>
    </location>
</feature>
<feature type="compositionally biased region" description="Low complexity" evidence="1">
    <location>
        <begin position="42"/>
        <end position="56"/>
    </location>
</feature>
<name>A0A368GU47_ANCCA</name>
<keyword evidence="3" id="KW-1185">Reference proteome</keyword>
<organism evidence="2 3">
    <name type="scientific">Ancylostoma caninum</name>
    <name type="common">Dog hookworm</name>
    <dbReference type="NCBI Taxonomy" id="29170"/>
    <lineage>
        <taxon>Eukaryota</taxon>
        <taxon>Metazoa</taxon>
        <taxon>Ecdysozoa</taxon>
        <taxon>Nematoda</taxon>
        <taxon>Chromadorea</taxon>
        <taxon>Rhabditida</taxon>
        <taxon>Rhabditina</taxon>
        <taxon>Rhabditomorpha</taxon>
        <taxon>Strongyloidea</taxon>
        <taxon>Ancylostomatidae</taxon>
        <taxon>Ancylostomatinae</taxon>
        <taxon>Ancylostoma</taxon>
    </lineage>
</organism>
<dbReference type="OrthoDB" id="5902911at2759"/>
<feature type="compositionally biased region" description="Basic and acidic residues" evidence="1">
    <location>
        <begin position="324"/>
        <end position="343"/>
    </location>
</feature>
<dbReference type="Proteomes" id="UP000252519">
    <property type="component" value="Unassembled WGS sequence"/>
</dbReference>
<sequence length="399" mass="44117">MGDEETNQLEDGDYSMDEDDDDIGALLGNPPNGRLANGSLPTVTVTSASSVSQTTVKKAVDFFDEDEETESRAHSASTSSGRSTQKDSSPFFVDHDSDSKKDAPRSSSSPPPVIHEEPMDTIGSPLGHSTRLDETYIEEHSIDLDVSFDKSVFHFFSILLISGNVRKATFSQFRHDESSQIQEIKPIPNNQMNGEVKQVKEVKRNKTPFDDDIDHLGGGTLSGRDPFMEEELAVFFQSSSSVSEKREKARKSLQSVNSIMGSSGDFDPDIPKPQPRPTHQPLQHKFSSSDEDIVHARIDDEDEVPVAPRRRSYFDEIVEVQEEVQKSELDTTWKRPSKPEEKPTPSTVTSAPGTSQVEDSTSSRSKSKEAAVPGLFDEEDAASEREDLDRTHVDAVVIT</sequence>
<feature type="region of interest" description="Disordered" evidence="1">
    <location>
        <begin position="1"/>
        <end position="127"/>
    </location>
</feature>
<feature type="compositionally biased region" description="Basic and acidic residues" evidence="1">
    <location>
        <begin position="382"/>
        <end position="393"/>
    </location>
</feature>
<accession>A0A368GU47</accession>
<reference evidence="2 3" key="1">
    <citation type="submission" date="2014-10" db="EMBL/GenBank/DDBJ databases">
        <title>Draft genome of the hookworm Ancylostoma caninum.</title>
        <authorList>
            <person name="Mitreva M."/>
        </authorList>
    </citation>
    <scope>NUCLEOTIDE SEQUENCE [LARGE SCALE GENOMIC DNA]</scope>
    <source>
        <strain evidence="2 3">Baltimore</strain>
    </source>
</reference>
<feature type="compositionally biased region" description="Acidic residues" evidence="1">
    <location>
        <begin position="1"/>
        <end position="23"/>
    </location>
</feature>
<dbReference type="STRING" id="29170.A0A368GU47"/>
<comment type="caution">
    <text evidence="2">The sequence shown here is derived from an EMBL/GenBank/DDBJ whole genome shotgun (WGS) entry which is preliminary data.</text>
</comment>
<feature type="compositionally biased region" description="Polar residues" evidence="1">
    <location>
        <begin position="74"/>
        <end position="88"/>
    </location>
</feature>
<dbReference type="AlphaFoldDB" id="A0A368GU47"/>
<evidence type="ECO:0000256" key="1">
    <source>
        <dbReference type="SAM" id="MobiDB-lite"/>
    </source>
</evidence>
<feature type="region of interest" description="Disordered" evidence="1">
    <location>
        <begin position="243"/>
        <end position="308"/>
    </location>
</feature>
<dbReference type="EMBL" id="JOJR01000067">
    <property type="protein sequence ID" value="RCN47118.1"/>
    <property type="molecule type" value="Genomic_DNA"/>
</dbReference>